<feature type="compositionally biased region" description="Acidic residues" evidence="2">
    <location>
        <begin position="541"/>
        <end position="550"/>
    </location>
</feature>
<comment type="similarity">
    <text evidence="1">Belongs to the RMD1/sif2 family.</text>
</comment>
<name>A0A4E9DMX7_GIBZA</name>
<dbReference type="InterPro" id="IPR036291">
    <property type="entry name" value="NAD(P)-bd_dom_sf"/>
</dbReference>
<sequence>MALKDHGRQYDIVIFGATGYTGKLTAEYIATHLPTDLKWAVAGRNESKLDALVEDCKKRNSDRLQPAIEIANLNDADLSALAKKTCVLLTTVGPYSLYGEHAYKACAEEGTHYVDVTGEAAWVHKMIKKYEATAKKTGAILIPQAGIESAPADLITWALAKTLRTELGSQTKDVTVSLHDVKSAPSGGTLATALNIWDVFTLKEMKDASSPYAQSPIPHKEPTRPKSTMLEMILGVRSVSNLGLLTTSIAGTTDVAVVERTWGLLSETPSRKEEFYGPNFVWQERMKARNWLHGIFIHWLLIIGGVLLVSVAPLREFLKKRVVQPGQGASSEDTAKDYVEYRGIAYPDSEKQATKAAFGRMWHHGGMYLLTAVLLSEIAATILEDNVELDGGSYTPACLGQGLIDRLDKSGLKLDVKTIDKGSSPQHNNNAAPNESSPLLPTTEHRPKGTRSVTFSDNPVTKTFEPGRQQQFQRAPGHHAVGSASGVAAGPPMLAALNNKLRRRNSQSSVPAVAHLAFGPKIGPQRSTKKTEKLKLLPNPDLDDPEDEESGRDVYSQYTRIKDPAARRDAAKLGKADRDRLPRVTAYCTANRYEMEALMRFLKGRGKTRGAVPKLIDECIYTPYNYASKSVRGRDPVQNYERRHSTGGDAIDVAQQRADMQSEEADSEAHEHNGHAHGHDSANGNGNGSRIESSDLIGSAVEDHDSISETNPDFDIQVHTPEVFLFDYGVVVIWGMSEAQEARFLKEIAKFETEKLAPDDVETELFNFYYTKDYQARIYNDFITLRDKNNYMTKLAISHALAQSVKTSLFEELIASTVDTCKDIPTQIATTGKIALSRSQINMQIGELFILRINIHLNGSVLDTPELFWVEPQLEPVYQAVRSYLEMDQRVGLLTERLDVIADLLAVLKGELSHGHGEKLEWIVIVLIAAEILVAAVNIVVDLYVGE</sequence>
<feature type="compositionally biased region" description="Polar residues" evidence="2">
    <location>
        <begin position="451"/>
        <end position="461"/>
    </location>
</feature>
<dbReference type="InterPro" id="IPR005097">
    <property type="entry name" value="Sacchrp_dh_NADP-bd"/>
</dbReference>
<dbReference type="FunFam" id="3.40.50.720:FF:000592">
    <property type="entry name" value="Similar to saccharopine dehydrogenase"/>
    <property type="match status" value="1"/>
</dbReference>
<evidence type="ECO:0000256" key="1">
    <source>
        <dbReference type="ARBA" id="ARBA00008306"/>
    </source>
</evidence>
<feature type="domain" description="DUF155" evidence="4">
    <location>
        <begin position="723"/>
        <end position="894"/>
    </location>
</feature>
<feature type="compositionally biased region" description="Basic and acidic residues" evidence="2">
    <location>
        <begin position="632"/>
        <end position="646"/>
    </location>
</feature>
<evidence type="ECO:0000313" key="7">
    <source>
        <dbReference type="EMBL" id="VIO53947.1"/>
    </source>
</evidence>
<dbReference type="InterPro" id="IPR003734">
    <property type="entry name" value="DUF155"/>
</dbReference>
<dbReference type="PANTHER" id="PTHR16255:SF15">
    <property type="entry name" value="SPORULATION PROTEIN RMD1"/>
    <property type="match status" value="1"/>
</dbReference>
<dbReference type="Gene3D" id="3.40.50.720">
    <property type="entry name" value="NAD(P)-binding Rossmann-like Domain"/>
    <property type="match status" value="1"/>
</dbReference>
<dbReference type="Proteomes" id="UP000746612">
    <property type="component" value="Unassembled WGS sequence"/>
</dbReference>
<feature type="transmembrane region" description="Helical" evidence="3">
    <location>
        <begin position="922"/>
        <end position="945"/>
    </location>
</feature>
<evidence type="ECO:0000259" key="4">
    <source>
        <dbReference type="Pfam" id="PF02582"/>
    </source>
</evidence>
<reference evidence="7" key="1">
    <citation type="submission" date="2019-04" db="EMBL/GenBank/DDBJ databases">
        <authorList>
            <person name="Melise S."/>
            <person name="Noan J."/>
            <person name="Okalmin O."/>
        </authorList>
    </citation>
    <scope>NUCLEOTIDE SEQUENCE</scope>
    <source>
        <strain evidence="7">FN9</strain>
    </source>
</reference>
<dbReference type="Pfam" id="PF03435">
    <property type="entry name" value="Sacchrp_dh_NADP"/>
    <property type="match status" value="1"/>
</dbReference>
<feature type="region of interest" description="Disordered" evidence="2">
    <location>
        <begin position="630"/>
        <end position="693"/>
    </location>
</feature>
<feature type="region of interest" description="Disordered" evidence="2">
    <location>
        <begin position="520"/>
        <end position="555"/>
    </location>
</feature>
<proteinExistence type="inferred from homology"/>
<feature type="compositionally biased region" description="Basic and acidic residues" evidence="2">
    <location>
        <begin position="667"/>
        <end position="680"/>
    </location>
</feature>
<dbReference type="AlphaFoldDB" id="A0A4E9DMX7"/>
<feature type="transmembrane region" description="Helical" evidence="3">
    <location>
        <begin position="295"/>
        <end position="314"/>
    </location>
</feature>
<feature type="region of interest" description="Disordered" evidence="2">
    <location>
        <begin position="418"/>
        <end position="464"/>
    </location>
</feature>
<dbReference type="GO" id="GO:0005739">
    <property type="term" value="C:mitochondrion"/>
    <property type="evidence" value="ECO:0007669"/>
    <property type="project" value="UniProtKB-ARBA"/>
</dbReference>
<accession>A0A4E9DMX7</accession>
<keyword evidence="3" id="KW-0472">Membrane</keyword>
<evidence type="ECO:0008006" key="8">
    <source>
        <dbReference type="Google" id="ProtNLM"/>
    </source>
</evidence>
<dbReference type="SUPFAM" id="SSF51735">
    <property type="entry name" value="NAD(P)-binding Rossmann-fold domains"/>
    <property type="match status" value="1"/>
</dbReference>
<dbReference type="EMBL" id="CAAKMV010000077">
    <property type="protein sequence ID" value="VIO53947.1"/>
    <property type="molecule type" value="Genomic_DNA"/>
</dbReference>
<evidence type="ECO:0000256" key="3">
    <source>
        <dbReference type="SAM" id="Phobius"/>
    </source>
</evidence>
<keyword evidence="3" id="KW-1133">Transmembrane helix</keyword>
<dbReference type="Pfam" id="PF02582">
    <property type="entry name" value="DUF155"/>
    <property type="match status" value="1"/>
</dbReference>
<feature type="compositionally biased region" description="Polar residues" evidence="2">
    <location>
        <begin position="421"/>
        <end position="440"/>
    </location>
</feature>
<protein>
    <recommendedName>
        <fullName evidence="8">DUF155 domain-containing protein</fullName>
    </recommendedName>
</protein>
<evidence type="ECO:0000256" key="2">
    <source>
        <dbReference type="SAM" id="MobiDB-lite"/>
    </source>
</evidence>
<keyword evidence="3" id="KW-0812">Transmembrane</keyword>
<dbReference type="EMBL" id="CAJPIJ010000159">
    <property type="protein sequence ID" value="CAG1996620.1"/>
    <property type="molecule type" value="Genomic_DNA"/>
</dbReference>
<organism evidence="7">
    <name type="scientific">Gibberella zeae</name>
    <name type="common">Wheat head blight fungus</name>
    <name type="synonym">Fusarium graminearum</name>
    <dbReference type="NCBI Taxonomy" id="5518"/>
    <lineage>
        <taxon>Eukaryota</taxon>
        <taxon>Fungi</taxon>
        <taxon>Dikarya</taxon>
        <taxon>Ascomycota</taxon>
        <taxon>Pezizomycotina</taxon>
        <taxon>Sordariomycetes</taxon>
        <taxon>Hypocreomycetidae</taxon>
        <taxon>Hypocreales</taxon>
        <taxon>Nectriaceae</taxon>
        <taxon>Fusarium</taxon>
    </lineage>
</organism>
<evidence type="ECO:0000259" key="5">
    <source>
        <dbReference type="Pfam" id="PF03435"/>
    </source>
</evidence>
<dbReference type="PANTHER" id="PTHR16255">
    <property type="entry name" value="REQUIRED FOR MEIOTIC NUCLEAR DIVISION PROTEIN 1 HOMOLOG"/>
    <property type="match status" value="1"/>
</dbReference>
<feature type="domain" description="Saccharopine dehydrogenase NADP binding" evidence="5">
    <location>
        <begin position="12"/>
        <end position="141"/>
    </location>
</feature>
<reference evidence="6" key="2">
    <citation type="submission" date="2021-03" db="EMBL/GenBank/DDBJ databases">
        <authorList>
            <person name="Alouane T."/>
            <person name="Langin T."/>
            <person name="Bonhomme L."/>
        </authorList>
    </citation>
    <scope>NUCLEOTIDE SEQUENCE</scope>
    <source>
        <strain evidence="6">MDC_Fg202</strain>
    </source>
</reference>
<dbReference type="InterPro" id="IPR051624">
    <property type="entry name" value="RMD1/Sad1-interacting"/>
</dbReference>
<evidence type="ECO:0000313" key="6">
    <source>
        <dbReference type="EMBL" id="CAG1996620.1"/>
    </source>
</evidence>
<feature type="compositionally biased region" description="Polar residues" evidence="2">
    <location>
        <begin position="682"/>
        <end position="691"/>
    </location>
</feature>
<gene>
    <name evidence="7" type="ORF">FUG_LOCUS103976</name>
    <name evidence="6" type="ORF">MDCFG202_LOCUS409389</name>
</gene>